<dbReference type="RefSeq" id="WP_406720717.1">
    <property type="nucleotide sequence ID" value="NZ_CP135443.1"/>
</dbReference>
<dbReference type="EMBL" id="CP135443">
    <property type="protein sequence ID" value="WRY33450.1"/>
    <property type="molecule type" value="Genomic_DNA"/>
</dbReference>
<proteinExistence type="predicted"/>
<dbReference type="Gene3D" id="2.40.10.180">
    <property type="entry name" value="Phage tail proteins"/>
    <property type="match status" value="1"/>
</dbReference>
<evidence type="ECO:0000313" key="2">
    <source>
        <dbReference type="Proteomes" id="UP001623290"/>
    </source>
</evidence>
<name>A0ABZ1E030_9RHOB</name>
<reference evidence="1 2" key="1">
    <citation type="submission" date="2023-09" db="EMBL/GenBank/DDBJ databases">
        <title>Thioclava shenzhenensis sp. nov., a multidrug resistant bacteria-antagonizing species isolated from coastal seawater.</title>
        <authorList>
            <person name="Long M."/>
        </authorList>
    </citation>
    <scope>NUCLEOTIDE SEQUENCE [LARGE SCALE GENOMIC DNA]</scope>
    <source>
        <strain evidence="1 2">FTW29</strain>
    </source>
</reference>
<evidence type="ECO:0000313" key="1">
    <source>
        <dbReference type="EMBL" id="WRY33450.1"/>
    </source>
</evidence>
<dbReference type="Proteomes" id="UP001623290">
    <property type="component" value="Chromosome"/>
</dbReference>
<keyword evidence="2" id="KW-1185">Reference proteome</keyword>
<organism evidence="1 2">
    <name type="scientific">Thioclava litoralis</name>
    <dbReference type="NCBI Taxonomy" id="3076557"/>
    <lineage>
        <taxon>Bacteria</taxon>
        <taxon>Pseudomonadati</taxon>
        <taxon>Pseudomonadota</taxon>
        <taxon>Alphaproteobacteria</taxon>
        <taxon>Rhodobacterales</taxon>
        <taxon>Paracoccaceae</taxon>
        <taxon>Thioclava</taxon>
    </lineage>
</organism>
<evidence type="ECO:0008006" key="3">
    <source>
        <dbReference type="Google" id="ProtNLM"/>
    </source>
</evidence>
<gene>
    <name evidence="1" type="ORF">RPE78_12310</name>
</gene>
<dbReference type="InterPro" id="IPR008018">
    <property type="entry name" value="Phage_tail_attach_FII"/>
</dbReference>
<protein>
    <recommendedName>
        <fullName evidence="3">Head-tail adaptor</fullName>
    </recommendedName>
</protein>
<accession>A0ABZ1E030</accession>
<dbReference type="Pfam" id="PF05354">
    <property type="entry name" value="Phage_attach"/>
    <property type="match status" value="1"/>
</dbReference>
<sequence length="108" mass="11608">MTGVFEGMAGVLADVLGGPVLYTPKGGAPREIRSIFRTEPIEAEDQDGHPIVIIAPSWRVGRDLVPELARGDRIDPQTGTLYTVELIRPSGSPAGDAFVICELRKVQP</sequence>
<dbReference type="InterPro" id="IPR053734">
    <property type="entry name" value="Phage_Head-Tail_Connect_sf"/>
</dbReference>